<dbReference type="PROSITE" id="PS00455">
    <property type="entry name" value="AMP_BINDING"/>
    <property type="match status" value="1"/>
</dbReference>
<evidence type="ECO:0000256" key="1">
    <source>
        <dbReference type="ARBA" id="ARBA00022450"/>
    </source>
</evidence>
<dbReference type="InterPro" id="IPR000873">
    <property type="entry name" value="AMP-dep_synth/lig_dom"/>
</dbReference>
<organism evidence="4 5">
    <name type="scientific">Planobispora longispora</name>
    <dbReference type="NCBI Taxonomy" id="28887"/>
    <lineage>
        <taxon>Bacteria</taxon>
        <taxon>Bacillati</taxon>
        <taxon>Actinomycetota</taxon>
        <taxon>Actinomycetes</taxon>
        <taxon>Streptosporangiales</taxon>
        <taxon>Streptosporangiaceae</taxon>
        <taxon>Planobispora</taxon>
    </lineage>
</organism>
<evidence type="ECO:0000259" key="3">
    <source>
        <dbReference type="PROSITE" id="PS50075"/>
    </source>
</evidence>
<accession>A0A8J3W9I1</accession>
<dbReference type="Pfam" id="PF00668">
    <property type="entry name" value="Condensation"/>
    <property type="match status" value="1"/>
</dbReference>
<dbReference type="PANTHER" id="PTHR45527:SF1">
    <property type="entry name" value="FATTY ACID SYNTHASE"/>
    <property type="match status" value="1"/>
</dbReference>
<dbReference type="Pfam" id="PF00501">
    <property type="entry name" value="AMP-binding"/>
    <property type="match status" value="1"/>
</dbReference>
<dbReference type="AlphaFoldDB" id="A0A8J3W9I1"/>
<feature type="domain" description="Carrier" evidence="3">
    <location>
        <begin position="666"/>
        <end position="740"/>
    </location>
</feature>
<comment type="caution">
    <text evidence="4">The sequence shown here is derived from an EMBL/GenBank/DDBJ whole genome shotgun (WGS) entry which is preliminary data.</text>
</comment>
<dbReference type="EMBL" id="BOOH01000064">
    <property type="protein sequence ID" value="GIH80823.1"/>
    <property type="molecule type" value="Genomic_DNA"/>
</dbReference>
<dbReference type="SUPFAM" id="SSF52777">
    <property type="entry name" value="CoA-dependent acyltransferases"/>
    <property type="match status" value="1"/>
</dbReference>
<dbReference type="GO" id="GO:0005829">
    <property type="term" value="C:cytosol"/>
    <property type="evidence" value="ECO:0007669"/>
    <property type="project" value="TreeGrafter"/>
</dbReference>
<dbReference type="InterPro" id="IPR009081">
    <property type="entry name" value="PP-bd_ACP"/>
</dbReference>
<dbReference type="GO" id="GO:0009239">
    <property type="term" value="P:enterobactin biosynthetic process"/>
    <property type="evidence" value="ECO:0007669"/>
    <property type="project" value="TreeGrafter"/>
</dbReference>
<protein>
    <recommendedName>
        <fullName evidence="3">Carrier domain-containing protein</fullName>
    </recommendedName>
</protein>
<dbReference type="InterPro" id="IPR025110">
    <property type="entry name" value="AMP-bd_C"/>
</dbReference>
<dbReference type="GO" id="GO:0047527">
    <property type="term" value="F:2,3-dihydroxybenzoate-serine ligase activity"/>
    <property type="evidence" value="ECO:0007669"/>
    <property type="project" value="TreeGrafter"/>
</dbReference>
<dbReference type="PROSITE" id="PS50075">
    <property type="entry name" value="CARRIER"/>
    <property type="match status" value="1"/>
</dbReference>
<dbReference type="CDD" id="cd05930">
    <property type="entry name" value="A_NRPS"/>
    <property type="match status" value="1"/>
</dbReference>
<dbReference type="GO" id="GO:0009366">
    <property type="term" value="C:enterobactin synthetase complex"/>
    <property type="evidence" value="ECO:0007669"/>
    <property type="project" value="TreeGrafter"/>
</dbReference>
<dbReference type="SUPFAM" id="SSF47336">
    <property type="entry name" value="ACP-like"/>
    <property type="match status" value="1"/>
</dbReference>
<reference evidence="4 5" key="1">
    <citation type="submission" date="2021-01" db="EMBL/GenBank/DDBJ databases">
        <title>Whole genome shotgun sequence of Planobispora longispora NBRC 13918.</title>
        <authorList>
            <person name="Komaki H."/>
            <person name="Tamura T."/>
        </authorList>
    </citation>
    <scope>NUCLEOTIDE SEQUENCE [LARGE SCALE GENOMIC DNA]</scope>
    <source>
        <strain evidence="4 5">NBRC 13918</strain>
    </source>
</reference>
<dbReference type="SUPFAM" id="SSF56801">
    <property type="entry name" value="Acetyl-CoA synthetase-like"/>
    <property type="match status" value="1"/>
</dbReference>
<evidence type="ECO:0000313" key="5">
    <source>
        <dbReference type="Proteomes" id="UP000616724"/>
    </source>
</evidence>
<dbReference type="NCBIfam" id="TIGR01733">
    <property type="entry name" value="AA-adenyl-dom"/>
    <property type="match status" value="1"/>
</dbReference>
<evidence type="ECO:0000313" key="4">
    <source>
        <dbReference type="EMBL" id="GIH80823.1"/>
    </source>
</evidence>
<dbReference type="InterPro" id="IPR020845">
    <property type="entry name" value="AMP-binding_CS"/>
</dbReference>
<dbReference type="Proteomes" id="UP000616724">
    <property type="component" value="Unassembled WGS sequence"/>
</dbReference>
<dbReference type="Gene3D" id="3.30.300.30">
    <property type="match status" value="1"/>
</dbReference>
<dbReference type="InterPro" id="IPR010071">
    <property type="entry name" value="AA_adenyl_dom"/>
</dbReference>
<keyword evidence="1" id="KW-0596">Phosphopantetheine</keyword>
<keyword evidence="5" id="KW-1185">Reference proteome</keyword>
<sequence length="744" mass="78461">MLARSRAVTLSALAHQDVPFDRVVEEAAPPRTPGVTPFVQVAVVVQNTPEAPGRLDEHVRIEPVPVPPTTAAFDLSFQLWPEADGTMTGFAEYSTELFDRPTVEGVVTALERVLLAGAADPGRPVSALSLVADPLILTGPAVDPRGAADVPIAELIARQAARTPGRPAFRLAGAGDRTITYAELDHRARCLAGRLRERGIGPEDVVGVCLTPGLTLPVALVAVLYAGAAYLPLDPAHPAGRRARLAADAGARAVIADDADWLPEGVDLVRPTAGPPAGEAAAADPDGTAGEITAADPDGAACVIYTSGSTGRPKGVVITGRSLVNRLAWMREAVPFRAGEASCQKTPISFVDSLWELLGPLLGGMTTVVLSPEAGRDPHALVDELARHGVSRVLVVPSLLRVLLRTVPGLGERLADLTTWVSSGEPLTRDVARLFAERLPGRALLNLYGSSEAWDSLCPDGGPAVQEPPSGMSAGVPVGRPIAGVRAVVLDDRLRPVPRGMPGELHIGGRCLARGYLGRPGMTAERFLPDPQAPGERLYRTGDLARIRADGQVELLGRADRQVKVRGARVEPGEIEAVLGELPGVREAAVVAVPSEDGVRLAAHVVAPGVRDDLRRALARRLPAHLVPERVLLRDALPRTATGKIDRRALLLDGRGRDQRPSSAGEPMTALERRIAAVWAEELGREVGAHDDFFDVGGHSLLAPVLVGKLAAELSVELPLSWLFEHPTVHAMSTSPQVTGGIHE</sequence>
<evidence type="ECO:0000256" key="2">
    <source>
        <dbReference type="ARBA" id="ARBA00022553"/>
    </source>
</evidence>
<gene>
    <name evidence="4" type="ORF">Plo01_72520</name>
</gene>
<dbReference type="Gene3D" id="3.30.559.30">
    <property type="entry name" value="Nonribosomal peptide synthetase, condensation domain"/>
    <property type="match status" value="1"/>
</dbReference>
<dbReference type="GO" id="GO:0043041">
    <property type="term" value="P:amino acid activation for nonribosomal peptide biosynthetic process"/>
    <property type="evidence" value="ECO:0007669"/>
    <property type="project" value="TreeGrafter"/>
</dbReference>
<dbReference type="Pfam" id="PF13193">
    <property type="entry name" value="AMP-binding_C"/>
    <property type="match status" value="1"/>
</dbReference>
<dbReference type="GO" id="GO:0031177">
    <property type="term" value="F:phosphopantetheine binding"/>
    <property type="evidence" value="ECO:0007669"/>
    <property type="project" value="InterPro"/>
</dbReference>
<dbReference type="InterPro" id="IPR045851">
    <property type="entry name" value="AMP-bd_C_sf"/>
</dbReference>
<dbReference type="InterPro" id="IPR036736">
    <property type="entry name" value="ACP-like_sf"/>
</dbReference>
<proteinExistence type="predicted"/>
<dbReference type="InterPro" id="IPR020806">
    <property type="entry name" value="PKS_PP-bd"/>
</dbReference>
<dbReference type="InterPro" id="IPR001242">
    <property type="entry name" value="Condensation_dom"/>
</dbReference>
<dbReference type="SMART" id="SM00823">
    <property type="entry name" value="PKS_PP"/>
    <property type="match status" value="1"/>
</dbReference>
<name>A0A8J3W9I1_9ACTN</name>
<keyword evidence="2" id="KW-0597">Phosphoprotein</keyword>
<dbReference type="Pfam" id="PF00550">
    <property type="entry name" value="PP-binding"/>
    <property type="match status" value="1"/>
</dbReference>
<dbReference type="Gene3D" id="1.10.1200.10">
    <property type="entry name" value="ACP-like"/>
    <property type="match status" value="1"/>
</dbReference>
<dbReference type="Gene3D" id="3.40.50.12780">
    <property type="entry name" value="N-terminal domain of ligase-like"/>
    <property type="match status" value="1"/>
</dbReference>
<dbReference type="PANTHER" id="PTHR45527">
    <property type="entry name" value="NONRIBOSOMAL PEPTIDE SYNTHETASE"/>
    <property type="match status" value="1"/>
</dbReference>
<dbReference type="InterPro" id="IPR042099">
    <property type="entry name" value="ANL_N_sf"/>
</dbReference>